<sequence>MADLGTATVRVSVEVYKNYPDAEFDGDGLHQCIDLQIENNWLPLTPRIIQWIESTLVPEGWRFSNWMLLTLDDDDEPANDYSF</sequence>
<protein>
    <submittedName>
        <fullName evidence="1">Uncharacterized protein</fullName>
    </submittedName>
</protein>
<reference evidence="1" key="1">
    <citation type="submission" date="2020-02" db="EMBL/GenBank/DDBJ databases">
        <authorList>
            <person name="Meier V. D."/>
        </authorList>
    </citation>
    <scope>NUCLEOTIDE SEQUENCE</scope>
    <source>
        <strain evidence="1">AVDCRST_MAG81</strain>
    </source>
</reference>
<proteinExistence type="predicted"/>
<dbReference type="EMBL" id="CADCWO010000253">
    <property type="protein sequence ID" value="CAA9589884.1"/>
    <property type="molecule type" value="Genomic_DNA"/>
</dbReference>
<dbReference type="AlphaFoldDB" id="A0A6J4VYD2"/>
<organism evidence="1">
    <name type="scientific">uncultured Synechococcales cyanobacterium</name>
    <dbReference type="NCBI Taxonomy" id="1936017"/>
    <lineage>
        <taxon>Bacteria</taxon>
        <taxon>Bacillati</taxon>
        <taxon>Cyanobacteriota</taxon>
        <taxon>Cyanophyceae</taxon>
        <taxon>Synechococcales</taxon>
        <taxon>environmental samples</taxon>
    </lineage>
</organism>
<evidence type="ECO:0000313" key="1">
    <source>
        <dbReference type="EMBL" id="CAA9589884.1"/>
    </source>
</evidence>
<gene>
    <name evidence="1" type="ORF">AVDCRST_MAG81-4909</name>
</gene>
<accession>A0A6J4VYD2</accession>
<name>A0A6J4VYD2_9CYAN</name>